<dbReference type="EMBL" id="CM001403">
    <property type="protein sequence ID" value="EHQ28676.1"/>
    <property type="molecule type" value="Genomic_DNA"/>
</dbReference>
<dbReference type="AlphaFoldDB" id="H1Y757"/>
<dbReference type="STRING" id="714943.Mucpa_4587"/>
<accession>H1Y757</accession>
<dbReference type="RefSeq" id="WP_008509553.1">
    <property type="nucleotide sequence ID" value="NZ_CM001403.1"/>
</dbReference>
<dbReference type="HOGENOM" id="CLU_068235_1_0_10"/>
<gene>
    <name evidence="2" type="ORF">Mucpa_4587</name>
</gene>
<keyword evidence="1" id="KW-0732">Signal</keyword>
<protein>
    <submittedName>
        <fullName evidence="2">Membrane protein</fullName>
    </submittedName>
</protein>
<feature type="chain" id="PRO_5003557104" evidence="1">
    <location>
        <begin position="22"/>
        <end position="337"/>
    </location>
</feature>
<sequence>MIKKIFSLILCLLFTAGISRGQDHLYSQFYNSPNYLNPALNGQFEGSMRMNLIYRSQWTNIPGPLNYYSFSMDFNIPRLNGGLGLLFTKSSEGTAYLDKINIAGIYSYSAELNNGALSFGLQAGMTNRKVDQGRLVYLDQLNDQGIIPGGTSAGALPELNNRFFFDAGAGVNLVLGDMMIGASGQHLNKPNESLSGGTSPLPIRFNTYASWKITLNPYIDESPSVIPSVVFNTQAGVNNFSAGMQYKNKGVNVGLWYRGTGQQNDAIVVSVIFDLFGRDGNDKTRLGLSHDITTSSLPYSKTAGSTEGALSYETTFPGHGKYDYVRRSDGNRCYDFY</sequence>
<evidence type="ECO:0000313" key="3">
    <source>
        <dbReference type="Proteomes" id="UP000002774"/>
    </source>
</evidence>
<proteinExistence type="predicted"/>
<dbReference type="InterPro" id="IPR019861">
    <property type="entry name" value="PorP/SprF_Bacteroidetes"/>
</dbReference>
<organism evidence="2 3">
    <name type="scientific">Mucilaginibacter paludis DSM 18603</name>
    <dbReference type="NCBI Taxonomy" id="714943"/>
    <lineage>
        <taxon>Bacteria</taxon>
        <taxon>Pseudomonadati</taxon>
        <taxon>Bacteroidota</taxon>
        <taxon>Sphingobacteriia</taxon>
        <taxon>Sphingobacteriales</taxon>
        <taxon>Sphingobacteriaceae</taxon>
        <taxon>Mucilaginibacter</taxon>
    </lineage>
</organism>
<dbReference type="Proteomes" id="UP000002774">
    <property type="component" value="Chromosome"/>
</dbReference>
<feature type="signal peptide" evidence="1">
    <location>
        <begin position="1"/>
        <end position="21"/>
    </location>
</feature>
<reference evidence="2" key="1">
    <citation type="submission" date="2011-09" db="EMBL/GenBank/DDBJ databases">
        <title>The permanent draft genome of Mucilaginibacter paludis DSM 18603.</title>
        <authorList>
            <consortium name="US DOE Joint Genome Institute (JGI-PGF)"/>
            <person name="Lucas S."/>
            <person name="Han J."/>
            <person name="Lapidus A."/>
            <person name="Bruce D."/>
            <person name="Goodwin L."/>
            <person name="Pitluck S."/>
            <person name="Peters L."/>
            <person name="Kyrpides N."/>
            <person name="Mavromatis K."/>
            <person name="Ivanova N."/>
            <person name="Mikhailova N."/>
            <person name="Held B."/>
            <person name="Detter J.C."/>
            <person name="Tapia R."/>
            <person name="Han C."/>
            <person name="Land M."/>
            <person name="Hauser L."/>
            <person name="Markowitz V."/>
            <person name="Cheng J.-F."/>
            <person name="Hugenholtz P."/>
            <person name="Woyke T."/>
            <person name="Wu D."/>
            <person name="Tindall B."/>
            <person name="Brambilla E."/>
            <person name="Klenk H.-P."/>
            <person name="Eisen J.A."/>
        </authorList>
    </citation>
    <scope>NUCLEOTIDE SEQUENCE [LARGE SCALE GENOMIC DNA]</scope>
    <source>
        <strain evidence="2">DSM 18603</strain>
    </source>
</reference>
<dbReference type="Pfam" id="PF11751">
    <property type="entry name" value="PorP_SprF"/>
    <property type="match status" value="1"/>
</dbReference>
<evidence type="ECO:0000256" key="1">
    <source>
        <dbReference type="SAM" id="SignalP"/>
    </source>
</evidence>
<dbReference type="NCBIfam" id="TIGR03519">
    <property type="entry name" value="T9SS_PorP_fam"/>
    <property type="match status" value="1"/>
</dbReference>
<name>H1Y757_9SPHI</name>
<evidence type="ECO:0000313" key="2">
    <source>
        <dbReference type="EMBL" id="EHQ28676.1"/>
    </source>
</evidence>
<keyword evidence="3" id="KW-1185">Reference proteome</keyword>
<dbReference type="eggNOG" id="COG4772">
    <property type="taxonomic scope" value="Bacteria"/>
</dbReference>
<dbReference type="OrthoDB" id="1186563at2"/>